<reference evidence="2" key="1">
    <citation type="journal article" date="2014" name="PLoS ONE">
        <title>Transcriptome-Based Identification of ABC Transporters in the Western Tarnished Plant Bug Lygus hesperus.</title>
        <authorList>
            <person name="Hull J.J."/>
            <person name="Chaney K."/>
            <person name="Geib S.M."/>
            <person name="Fabrick J.A."/>
            <person name="Brent C.S."/>
            <person name="Walsh D."/>
            <person name="Lavine L.C."/>
        </authorList>
    </citation>
    <scope>NUCLEOTIDE SEQUENCE</scope>
</reference>
<dbReference type="EMBL" id="GBHO01003701">
    <property type="protein sequence ID" value="JAG39903.1"/>
    <property type="molecule type" value="Transcribed_RNA"/>
</dbReference>
<reference evidence="2" key="2">
    <citation type="submission" date="2014-07" db="EMBL/GenBank/DDBJ databases">
        <authorList>
            <person name="Hull J."/>
        </authorList>
    </citation>
    <scope>NUCLEOTIDE SEQUENCE</scope>
</reference>
<dbReference type="PANTHER" id="PTHR21520:SF2">
    <property type="entry name" value="GLUTAMATE-RICH PROTEIN 2"/>
    <property type="match status" value="1"/>
</dbReference>
<evidence type="ECO:0000256" key="1">
    <source>
        <dbReference type="SAM" id="MobiDB-lite"/>
    </source>
</evidence>
<feature type="region of interest" description="Disordered" evidence="1">
    <location>
        <begin position="40"/>
        <end position="178"/>
    </location>
</feature>
<organism evidence="2">
    <name type="scientific">Lygus hesperus</name>
    <name type="common">Western plant bug</name>
    <dbReference type="NCBI Taxonomy" id="30085"/>
    <lineage>
        <taxon>Eukaryota</taxon>
        <taxon>Metazoa</taxon>
        <taxon>Ecdysozoa</taxon>
        <taxon>Arthropoda</taxon>
        <taxon>Hexapoda</taxon>
        <taxon>Insecta</taxon>
        <taxon>Pterygota</taxon>
        <taxon>Neoptera</taxon>
        <taxon>Paraneoptera</taxon>
        <taxon>Hemiptera</taxon>
        <taxon>Heteroptera</taxon>
        <taxon>Panheteroptera</taxon>
        <taxon>Cimicomorpha</taxon>
        <taxon>Miridae</taxon>
        <taxon>Mirini</taxon>
        <taxon>Lygus</taxon>
    </lineage>
</organism>
<feature type="compositionally biased region" description="Polar residues" evidence="1">
    <location>
        <begin position="149"/>
        <end position="163"/>
    </location>
</feature>
<feature type="compositionally biased region" description="Gly residues" evidence="1">
    <location>
        <begin position="91"/>
        <end position="101"/>
    </location>
</feature>
<gene>
    <name evidence="2" type="ORF">CM83_102470</name>
</gene>
<feature type="compositionally biased region" description="Polar residues" evidence="1">
    <location>
        <begin position="112"/>
        <end position="121"/>
    </location>
</feature>
<proteinExistence type="predicted"/>
<evidence type="ECO:0008006" key="3">
    <source>
        <dbReference type="Google" id="ProtNLM"/>
    </source>
</evidence>
<dbReference type="PANTHER" id="PTHR21520">
    <property type="entry name" value="GLUTAMATE-RICH PROTEIN 2"/>
    <property type="match status" value="1"/>
</dbReference>
<evidence type="ECO:0000313" key="2">
    <source>
        <dbReference type="EMBL" id="JAG39903.1"/>
    </source>
</evidence>
<accession>A0A0A9Z976</accession>
<sequence length="178" mass="19381">MLKDYETALKYCKIILQYEPNHVTAKEFYPLIMEKLNQASQDVRNSNEESVSTSSSSSPEHESDEDEDEEEGEGVDGEDEEEEVSEEYSSGSGGDSSGGLGNSSDERRNGDSDATTASYSSLEDEEAGNLPLPVRRPALAKHDNDFLENGNNTATSDSESPTEPVSLRILPSVLPVKL</sequence>
<dbReference type="InterPro" id="IPR011990">
    <property type="entry name" value="TPR-like_helical_dom_sf"/>
</dbReference>
<feature type="compositionally biased region" description="Acidic residues" evidence="1">
    <location>
        <begin position="62"/>
        <end position="86"/>
    </location>
</feature>
<dbReference type="AlphaFoldDB" id="A0A0A9Z976"/>
<dbReference type="InterPro" id="IPR026703">
    <property type="entry name" value="ERICH2"/>
</dbReference>
<feature type="compositionally biased region" description="Low complexity" evidence="1">
    <location>
        <begin position="48"/>
        <end position="58"/>
    </location>
</feature>
<dbReference type="SUPFAM" id="SSF48452">
    <property type="entry name" value="TPR-like"/>
    <property type="match status" value="1"/>
</dbReference>
<protein>
    <recommendedName>
        <fullName evidence="3">Glutamate-rich protein 2</fullName>
    </recommendedName>
</protein>
<name>A0A0A9Z976_LYGHE</name>
<dbReference type="Gene3D" id="1.25.40.10">
    <property type="entry name" value="Tetratricopeptide repeat domain"/>
    <property type="match status" value="1"/>
</dbReference>